<keyword evidence="4 9" id="KW-0812">Transmembrane</keyword>
<comment type="similarity">
    <text evidence="9">Belongs to the SecE/SEC61-gamma family.</text>
</comment>
<keyword evidence="3 9" id="KW-1003">Cell membrane</keyword>
<dbReference type="PANTHER" id="PTHR33910">
    <property type="entry name" value="PROTEIN TRANSLOCASE SUBUNIT SECE"/>
    <property type="match status" value="1"/>
</dbReference>
<keyword evidence="6 9" id="KW-1133">Transmembrane helix</keyword>
<dbReference type="AlphaFoldDB" id="A0A1W1V5Q6"/>
<dbReference type="InterPro" id="IPR005807">
    <property type="entry name" value="SecE_bac"/>
</dbReference>
<dbReference type="InterPro" id="IPR038379">
    <property type="entry name" value="SecE_sf"/>
</dbReference>
<evidence type="ECO:0000256" key="9">
    <source>
        <dbReference type="HAMAP-Rule" id="MF_00422"/>
    </source>
</evidence>
<reference evidence="10 11" key="1">
    <citation type="submission" date="2017-04" db="EMBL/GenBank/DDBJ databases">
        <authorList>
            <person name="Afonso C.L."/>
            <person name="Miller P.J."/>
            <person name="Scott M.A."/>
            <person name="Spackman E."/>
            <person name="Goraichik I."/>
            <person name="Dimitrov K.M."/>
            <person name="Suarez D.L."/>
            <person name="Swayne D.E."/>
        </authorList>
    </citation>
    <scope>NUCLEOTIDE SEQUENCE [LARGE SCALE GENOMIC DNA]</scope>
    <source>
        <strain evidence="10 11">ToBE</strain>
    </source>
</reference>
<dbReference type="GO" id="GO:0065002">
    <property type="term" value="P:intracellular protein transmembrane transport"/>
    <property type="evidence" value="ECO:0007669"/>
    <property type="project" value="UniProtKB-UniRule"/>
</dbReference>
<dbReference type="STRING" id="698762.SAMN00808754_0044"/>
<evidence type="ECO:0000256" key="4">
    <source>
        <dbReference type="ARBA" id="ARBA00022692"/>
    </source>
</evidence>
<evidence type="ECO:0000256" key="1">
    <source>
        <dbReference type="ARBA" id="ARBA00004370"/>
    </source>
</evidence>
<dbReference type="RefSeq" id="WP_084662961.1">
    <property type="nucleotide sequence ID" value="NZ_LT838272.1"/>
</dbReference>
<sequence>MATKSVAKPASEKARPGERLVKFFRGSWAELKRVHWPTRRELVVYTGVVLLTVFLVGILLWIIDSIYSFVFKLIL</sequence>
<feature type="transmembrane region" description="Helical" evidence="9">
    <location>
        <begin position="42"/>
        <end position="63"/>
    </location>
</feature>
<dbReference type="InterPro" id="IPR001901">
    <property type="entry name" value="Translocase_SecE/Sec61-g"/>
</dbReference>
<dbReference type="Proteomes" id="UP000192569">
    <property type="component" value="Chromosome I"/>
</dbReference>
<gene>
    <name evidence="9" type="primary">secE</name>
    <name evidence="10" type="ORF">SAMN00808754_0044</name>
</gene>
<dbReference type="GO" id="GO:0008320">
    <property type="term" value="F:protein transmembrane transporter activity"/>
    <property type="evidence" value="ECO:0007669"/>
    <property type="project" value="UniProtKB-UniRule"/>
</dbReference>
<dbReference type="GO" id="GO:0043952">
    <property type="term" value="P:protein transport by the Sec complex"/>
    <property type="evidence" value="ECO:0007669"/>
    <property type="project" value="UniProtKB-UniRule"/>
</dbReference>
<evidence type="ECO:0000256" key="7">
    <source>
        <dbReference type="ARBA" id="ARBA00023010"/>
    </source>
</evidence>
<dbReference type="Gene3D" id="1.20.5.1030">
    <property type="entry name" value="Preprotein translocase secy subunit"/>
    <property type="match status" value="1"/>
</dbReference>
<dbReference type="GO" id="GO:0005886">
    <property type="term" value="C:plasma membrane"/>
    <property type="evidence" value="ECO:0007669"/>
    <property type="project" value="UniProtKB-SubCell"/>
</dbReference>
<keyword evidence="8 9" id="KW-0472">Membrane</keyword>
<evidence type="ECO:0000256" key="8">
    <source>
        <dbReference type="ARBA" id="ARBA00023136"/>
    </source>
</evidence>
<evidence type="ECO:0000256" key="2">
    <source>
        <dbReference type="ARBA" id="ARBA00022448"/>
    </source>
</evidence>
<comment type="function">
    <text evidence="9">Essential subunit of the Sec protein translocation channel SecYEG. Clamps together the 2 halves of SecY. May contact the channel plug during translocation.</text>
</comment>
<keyword evidence="5 9" id="KW-0653">Protein transport</keyword>
<dbReference type="PROSITE" id="PS01067">
    <property type="entry name" value="SECE_SEC61G"/>
    <property type="match status" value="1"/>
</dbReference>
<dbReference type="PRINTS" id="PR01650">
    <property type="entry name" value="SECETRNLCASE"/>
</dbReference>
<dbReference type="GO" id="GO:0006605">
    <property type="term" value="P:protein targeting"/>
    <property type="evidence" value="ECO:0007669"/>
    <property type="project" value="UniProtKB-UniRule"/>
</dbReference>
<keyword evidence="2 9" id="KW-0813">Transport</keyword>
<accession>A0A1W1V5Q6</accession>
<evidence type="ECO:0000256" key="3">
    <source>
        <dbReference type="ARBA" id="ARBA00022475"/>
    </source>
</evidence>
<name>A0A1W1V5Q6_9FIRM</name>
<dbReference type="Pfam" id="PF00584">
    <property type="entry name" value="SecE"/>
    <property type="match status" value="1"/>
</dbReference>
<evidence type="ECO:0000256" key="6">
    <source>
        <dbReference type="ARBA" id="ARBA00022989"/>
    </source>
</evidence>
<dbReference type="PANTHER" id="PTHR33910:SF1">
    <property type="entry name" value="PROTEIN TRANSLOCASE SUBUNIT SECE"/>
    <property type="match status" value="1"/>
</dbReference>
<comment type="subcellular location">
    <subcellularLocation>
        <location evidence="9">Cell membrane</location>
        <topology evidence="9">Single-pass membrane protein</topology>
    </subcellularLocation>
    <subcellularLocation>
        <location evidence="1">Membrane</location>
    </subcellularLocation>
</comment>
<evidence type="ECO:0000313" key="10">
    <source>
        <dbReference type="EMBL" id="SMB88767.1"/>
    </source>
</evidence>
<dbReference type="HAMAP" id="MF_00422">
    <property type="entry name" value="SecE"/>
    <property type="match status" value="1"/>
</dbReference>
<dbReference type="GO" id="GO:0009306">
    <property type="term" value="P:protein secretion"/>
    <property type="evidence" value="ECO:0007669"/>
    <property type="project" value="UniProtKB-UniRule"/>
</dbReference>
<dbReference type="EMBL" id="LT838272">
    <property type="protein sequence ID" value="SMB88767.1"/>
    <property type="molecule type" value="Genomic_DNA"/>
</dbReference>
<proteinExistence type="inferred from homology"/>
<dbReference type="NCBIfam" id="TIGR00964">
    <property type="entry name" value="secE_bact"/>
    <property type="match status" value="1"/>
</dbReference>
<protein>
    <recommendedName>
        <fullName evidence="9">Protein translocase subunit SecE</fullName>
    </recommendedName>
</protein>
<organism evidence="10 11">
    <name type="scientific">Thermanaeromonas toyohensis ToBE</name>
    <dbReference type="NCBI Taxonomy" id="698762"/>
    <lineage>
        <taxon>Bacteria</taxon>
        <taxon>Bacillati</taxon>
        <taxon>Bacillota</taxon>
        <taxon>Clostridia</taxon>
        <taxon>Neomoorellales</taxon>
        <taxon>Neomoorellaceae</taxon>
        <taxon>Thermanaeromonas</taxon>
    </lineage>
</organism>
<comment type="subunit">
    <text evidence="9">Component of the Sec protein translocase complex. Heterotrimer consisting of SecY, SecE and SecG subunits. The heterotrimers can form oligomers, although 1 heterotrimer is thought to be able to translocate proteins. Interacts with the ribosome. Interacts with SecDF, and other proteins may be involved. Interacts with SecA.</text>
</comment>
<keyword evidence="11" id="KW-1185">Reference proteome</keyword>
<evidence type="ECO:0000313" key="11">
    <source>
        <dbReference type="Proteomes" id="UP000192569"/>
    </source>
</evidence>
<evidence type="ECO:0000256" key="5">
    <source>
        <dbReference type="ARBA" id="ARBA00022927"/>
    </source>
</evidence>
<dbReference type="OrthoDB" id="9799073at2"/>
<keyword evidence="7 9" id="KW-0811">Translocation</keyword>